<evidence type="ECO:0000256" key="12">
    <source>
        <dbReference type="ARBA" id="ARBA00022833"/>
    </source>
</evidence>
<evidence type="ECO:0000256" key="10">
    <source>
        <dbReference type="ARBA" id="ARBA00022741"/>
    </source>
</evidence>
<feature type="domain" description="Carbohydrate kinase FGGY C-terminal" evidence="21">
    <location>
        <begin position="264"/>
        <end position="451"/>
    </location>
</feature>
<dbReference type="GO" id="GO:0046496">
    <property type="term" value="P:nicotinamide nucleotide metabolic process"/>
    <property type="evidence" value="ECO:0007669"/>
    <property type="project" value="UniProtKB-ARBA"/>
</dbReference>
<dbReference type="FunCoup" id="A0A2V0NZK0">
    <property type="interactions" value="1125"/>
</dbReference>
<comment type="subunit">
    <text evidence="7">Homodimer.</text>
</comment>
<feature type="domain" description="Carbohydrate kinase FGGY N-terminal" evidence="20">
    <location>
        <begin position="7"/>
        <end position="254"/>
    </location>
</feature>
<evidence type="ECO:0000256" key="2">
    <source>
        <dbReference type="ARBA" id="ARBA00001936"/>
    </source>
</evidence>
<evidence type="ECO:0000256" key="7">
    <source>
        <dbReference type="ARBA" id="ARBA00011738"/>
    </source>
</evidence>
<name>A0A2V0NZK0_9CHLO</name>
<evidence type="ECO:0000256" key="16">
    <source>
        <dbReference type="ARBA" id="ARBA00023211"/>
    </source>
</evidence>
<evidence type="ECO:0000313" key="23">
    <source>
        <dbReference type="Proteomes" id="UP000247498"/>
    </source>
</evidence>
<keyword evidence="17" id="KW-0413">Isomerase</keyword>
<evidence type="ECO:0000256" key="5">
    <source>
        <dbReference type="ARBA" id="ARBA00005190"/>
    </source>
</evidence>
<evidence type="ECO:0000256" key="19">
    <source>
        <dbReference type="ARBA" id="ARBA00057323"/>
    </source>
</evidence>
<evidence type="ECO:0000256" key="8">
    <source>
        <dbReference type="ARBA" id="ARBA00022679"/>
    </source>
</evidence>
<dbReference type="InterPro" id="IPR000056">
    <property type="entry name" value="Ribul_P_3_epim-like"/>
</dbReference>
<evidence type="ECO:0000256" key="11">
    <source>
        <dbReference type="ARBA" id="ARBA00022777"/>
    </source>
</evidence>
<evidence type="ECO:0000256" key="9">
    <source>
        <dbReference type="ARBA" id="ARBA00022723"/>
    </source>
</evidence>
<keyword evidence="9" id="KW-0479">Metal-binding</keyword>
<reference evidence="22 23" key="1">
    <citation type="journal article" date="2018" name="Sci. Rep.">
        <title>Raphidocelis subcapitata (=Pseudokirchneriella subcapitata) provides an insight into genome evolution and environmental adaptations in the Sphaeropleales.</title>
        <authorList>
            <person name="Suzuki S."/>
            <person name="Yamaguchi H."/>
            <person name="Nakajima N."/>
            <person name="Kawachi M."/>
        </authorList>
    </citation>
    <scope>NUCLEOTIDE SEQUENCE [LARGE SCALE GENOMIC DNA]</scope>
    <source>
        <strain evidence="22 23">NIES-35</strain>
    </source>
</reference>
<evidence type="ECO:0000256" key="4">
    <source>
        <dbReference type="ARBA" id="ARBA00001954"/>
    </source>
</evidence>
<dbReference type="STRING" id="307507.A0A2V0NZK0"/>
<keyword evidence="8" id="KW-0808">Transferase</keyword>
<dbReference type="Pfam" id="PF00834">
    <property type="entry name" value="Ribul_P_3_epim"/>
    <property type="match status" value="2"/>
</dbReference>
<dbReference type="GO" id="GO:0005524">
    <property type="term" value="F:ATP binding"/>
    <property type="evidence" value="ECO:0007669"/>
    <property type="project" value="UniProtKB-KW"/>
</dbReference>
<evidence type="ECO:0000256" key="6">
    <source>
        <dbReference type="ARBA" id="ARBA00009541"/>
    </source>
</evidence>
<dbReference type="OrthoDB" id="1927044at2759"/>
<organism evidence="22 23">
    <name type="scientific">Raphidocelis subcapitata</name>
    <dbReference type="NCBI Taxonomy" id="307507"/>
    <lineage>
        <taxon>Eukaryota</taxon>
        <taxon>Viridiplantae</taxon>
        <taxon>Chlorophyta</taxon>
        <taxon>core chlorophytes</taxon>
        <taxon>Chlorophyceae</taxon>
        <taxon>CS clade</taxon>
        <taxon>Sphaeropleales</taxon>
        <taxon>Selenastraceae</taxon>
        <taxon>Raphidocelis</taxon>
    </lineage>
</organism>
<evidence type="ECO:0000259" key="21">
    <source>
        <dbReference type="Pfam" id="PF02782"/>
    </source>
</evidence>
<evidence type="ECO:0000256" key="15">
    <source>
        <dbReference type="ARBA" id="ARBA00023004"/>
    </source>
</evidence>
<gene>
    <name evidence="22" type="ORF">Rsub_05118</name>
</gene>
<keyword evidence="14" id="KW-0054">Arabinose catabolism</keyword>
<dbReference type="GO" id="GO:0019563">
    <property type="term" value="P:glycerol catabolic process"/>
    <property type="evidence" value="ECO:0007669"/>
    <property type="project" value="UniProtKB-UniPathway"/>
</dbReference>
<keyword evidence="11 22" id="KW-0418">Kinase</keyword>
<keyword evidence="10" id="KW-0547">Nucleotide-binding</keyword>
<dbReference type="GO" id="GO:0019150">
    <property type="term" value="F:D-ribulokinase activity"/>
    <property type="evidence" value="ECO:0007669"/>
    <property type="project" value="TreeGrafter"/>
</dbReference>
<dbReference type="GO" id="GO:0005737">
    <property type="term" value="C:cytoplasm"/>
    <property type="evidence" value="ECO:0007669"/>
    <property type="project" value="TreeGrafter"/>
</dbReference>
<dbReference type="InterPro" id="IPR005929">
    <property type="entry name" value="Ribulokinase"/>
</dbReference>
<dbReference type="Proteomes" id="UP000247498">
    <property type="component" value="Unassembled WGS sequence"/>
</dbReference>
<evidence type="ECO:0000256" key="14">
    <source>
        <dbReference type="ARBA" id="ARBA00022935"/>
    </source>
</evidence>
<evidence type="ECO:0000259" key="20">
    <source>
        <dbReference type="Pfam" id="PF00370"/>
    </source>
</evidence>
<dbReference type="InterPro" id="IPR011060">
    <property type="entry name" value="RibuloseP-bd_barrel"/>
</dbReference>
<dbReference type="Gene3D" id="3.30.420.40">
    <property type="match status" value="2"/>
</dbReference>
<evidence type="ECO:0000256" key="3">
    <source>
        <dbReference type="ARBA" id="ARBA00001947"/>
    </source>
</evidence>
<dbReference type="CDD" id="cd07781">
    <property type="entry name" value="ASKHA_NBD_FGGY_L-RBK"/>
    <property type="match status" value="1"/>
</dbReference>
<dbReference type="InterPro" id="IPR013785">
    <property type="entry name" value="Aldolase_TIM"/>
</dbReference>
<comment type="cofactor">
    <cofactor evidence="4">
        <name>Fe(2+)</name>
        <dbReference type="ChEBI" id="CHEBI:29033"/>
    </cofactor>
</comment>
<dbReference type="InterPro" id="IPR043129">
    <property type="entry name" value="ATPase_NBD"/>
</dbReference>
<comment type="function">
    <text evidence="19">Catalyzes the reversible epimerization of D-ribulose 5-phosphate to D-xylulose 5-phosphate.</text>
</comment>
<comment type="cofactor">
    <cofactor evidence="3">
        <name>Zn(2+)</name>
        <dbReference type="ChEBI" id="CHEBI:29105"/>
    </cofactor>
</comment>
<dbReference type="AlphaFoldDB" id="A0A2V0NZK0"/>
<keyword evidence="13" id="KW-0067">ATP-binding</keyword>
<comment type="similarity">
    <text evidence="6">Belongs to the ribulose-phosphate 3-epimerase family.</text>
</comment>
<dbReference type="PANTHER" id="PTHR43435:SF4">
    <property type="entry name" value="FGGY CARBOHYDRATE KINASE DOMAIN-CONTAINING PROTEIN"/>
    <property type="match status" value="1"/>
</dbReference>
<keyword evidence="16" id="KW-0464">Manganese</keyword>
<dbReference type="GO" id="GO:0008741">
    <property type="term" value="F:ribulokinase activity"/>
    <property type="evidence" value="ECO:0007669"/>
    <property type="project" value="InterPro"/>
</dbReference>
<dbReference type="PROSITE" id="PS00445">
    <property type="entry name" value="FGGY_KINASES_2"/>
    <property type="match status" value="1"/>
</dbReference>
<dbReference type="InterPro" id="IPR018485">
    <property type="entry name" value="FGGY_C"/>
</dbReference>
<comment type="cofactor">
    <cofactor evidence="2">
        <name>Mn(2+)</name>
        <dbReference type="ChEBI" id="CHEBI:29035"/>
    </cofactor>
</comment>
<dbReference type="FunFam" id="3.20.20.70:FF:000191">
    <property type="entry name" value="ribulose-phosphate 3-epimerase isoform X2"/>
    <property type="match status" value="1"/>
</dbReference>
<comment type="caution">
    <text evidence="22">The sequence shown here is derived from an EMBL/GenBank/DDBJ whole genome shotgun (WGS) entry which is preliminary data.</text>
</comment>
<dbReference type="GO" id="GO:0019569">
    <property type="term" value="P:L-arabinose catabolic process to D-xylulose 5-phosphate"/>
    <property type="evidence" value="ECO:0007669"/>
    <property type="project" value="InterPro"/>
</dbReference>
<dbReference type="GO" id="GO:0006091">
    <property type="term" value="P:generation of precursor metabolites and energy"/>
    <property type="evidence" value="ECO:0007669"/>
    <property type="project" value="UniProtKB-ARBA"/>
</dbReference>
<evidence type="ECO:0000256" key="18">
    <source>
        <dbReference type="ARBA" id="ARBA00023277"/>
    </source>
</evidence>
<evidence type="ECO:0000256" key="17">
    <source>
        <dbReference type="ARBA" id="ARBA00023235"/>
    </source>
</evidence>
<dbReference type="InterPro" id="IPR018484">
    <property type="entry name" value="FGGY_N"/>
</dbReference>
<dbReference type="UniPathway" id="UPA00618">
    <property type="reaction ID" value="UER00672"/>
</dbReference>
<dbReference type="Pfam" id="PF00370">
    <property type="entry name" value="FGGY_N"/>
    <property type="match status" value="1"/>
</dbReference>
<dbReference type="InterPro" id="IPR018483">
    <property type="entry name" value="Carb_kinase_FGGY_CS"/>
</dbReference>
<dbReference type="GO" id="GO:0006163">
    <property type="term" value="P:purine nucleotide metabolic process"/>
    <property type="evidence" value="ECO:0007669"/>
    <property type="project" value="UniProtKB-ARBA"/>
</dbReference>
<evidence type="ECO:0000313" key="22">
    <source>
        <dbReference type="EMBL" id="GBF92749.1"/>
    </source>
</evidence>
<dbReference type="SUPFAM" id="SSF51366">
    <property type="entry name" value="Ribulose-phoshate binding barrel"/>
    <property type="match status" value="1"/>
</dbReference>
<keyword evidence="15" id="KW-0408">Iron</keyword>
<proteinExistence type="inferred from homology"/>
<dbReference type="CDD" id="cd00429">
    <property type="entry name" value="RPE"/>
    <property type="match status" value="1"/>
</dbReference>
<evidence type="ECO:0000256" key="13">
    <source>
        <dbReference type="ARBA" id="ARBA00022840"/>
    </source>
</evidence>
<dbReference type="Gene3D" id="3.20.20.70">
    <property type="entry name" value="Aldolase class I"/>
    <property type="match status" value="1"/>
</dbReference>
<keyword evidence="23" id="KW-1185">Reference proteome</keyword>
<accession>A0A2V0NZK0</accession>
<comment type="pathway">
    <text evidence="5">Polyol metabolism; glycerol degradation via glycerol kinase pathway; sn-glycerol 3-phosphate from glycerol: step 1/1.</text>
</comment>
<dbReference type="GO" id="GO:0004750">
    <property type="term" value="F:D-ribulose-phosphate 3-epimerase activity"/>
    <property type="evidence" value="ECO:0007669"/>
    <property type="project" value="UniProtKB-EC"/>
</dbReference>
<comment type="catalytic activity">
    <reaction evidence="1">
        <text>D-ribulose 5-phosphate = D-xylulose 5-phosphate</text>
        <dbReference type="Rhea" id="RHEA:13677"/>
        <dbReference type="ChEBI" id="CHEBI:57737"/>
        <dbReference type="ChEBI" id="CHEBI:58121"/>
        <dbReference type="EC" id="5.1.3.1"/>
    </reaction>
</comment>
<evidence type="ECO:0000256" key="1">
    <source>
        <dbReference type="ARBA" id="ARBA00001782"/>
    </source>
</evidence>
<protein>
    <submittedName>
        <fullName evidence="22">Carbohydrate kinase</fullName>
    </submittedName>
</protein>
<dbReference type="GO" id="GO:0046872">
    <property type="term" value="F:metal ion binding"/>
    <property type="evidence" value="ECO:0007669"/>
    <property type="project" value="UniProtKB-KW"/>
</dbReference>
<sequence>MAAGQKYVIGVDGGTESLRAGVFDAAGRPLAFASSPYPTSYPHPSWAEQSPDDWWAALGAAVRAAVEESGVAVGDIAAMCVDTTCCTVVALDESGAPLRPALLWMDMRSAKQAAAVADCGAPELRVNAGGAGPVSAEWMVPKALWLKQNEPKVYGAAHWICEYQDYLNFHLTGEMVASIDNVAIRWHASGGVWPERLLAALGMEELRGKWPQRVLPLGERIGSGLTERAAAHLGLPVGLPVAQGGADAFIGVIGLGVIAPGQMAMLTGSSHLHIGIAPAPMSGPGMFGSYADAVLPGGHVVEGGQTSTGSVINWLRRALLGEGVGYGELNEEAAAVPPGCEGLVALDHFQGNRTPHTDPLSRGALVGLTLKHTRGHVFRALMEAVCFGTEAVLAAMRAAGFSPSSLTVAGGATKSDLWLQIHADVTNLPLHLTEVSDAPALGCAILAAVAAGLHPDVPAATAAMVRVARTVKPDPARHAEYARLFRERYVPLYPALKGLFHGDAPTAGGGAGGAAGGGAAAPAPAPASAAPAAGAGRRLAAAAGGPVGVGGIPAPPGAPPRPIISPSILAADFAALGDEVARVLAGGADWVHVDMFDGSALAGGNFTIGPPVVAALRRRFPKAFLDCHLAVEHPEKYIAPLADAGASSVTIQIEPFLQITDRAPGGDAAARLDAALGFARRALGAIRERGLRAAIALAPATPLEAVMPLVEAGDVDMVLCMTVECGFGGQRFQEGVLAKVAALRAAAPSLQIQVDGGINADTARAAAAAGANAVVAGTAVFGAPGGVEAALAGLREALVEALPGGLARAAAARRGGAGAAATGAQAAAVS</sequence>
<dbReference type="Pfam" id="PF02782">
    <property type="entry name" value="FGGY_C"/>
    <property type="match status" value="1"/>
</dbReference>
<keyword evidence="12" id="KW-0862">Zinc</keyword>
<dbReference type="EMBL" id="BDRX01000034">
    <property type="protein sequence ID" value="GBF92749.1"/>
    <property type="molecule type" value="Genomic_DNA"/>
</dbReference>
<keyword evidence="18" id="KW-0119">Carbohydrate metabolism</keyword>
<dbReference type="SUPFAM" id="SSF53067">
    <property type="entry name" value="Actin-like ATPase domain"/>
    <property type="match status" value="2"/>
</dbReference>
<dbReference type="PANTHER" id="PTHR43435">
    <property type="entry name" value="RIBULOKINASE"/>
    <property type="match status" value="1"/>
</dbReference>
<dbReference type="InParanoid" id="A0A2V0NZK0"/>